<reference evidence="2 3" key="1">
    <citation type="journal article" date="2016" name="Nat. Commun.">
        <title>Thousands of microbial genomes shed light on interconnected biogeochemical processes in an aquifer system.</title>
        <authorList>
            <person name="Anantharaman K."/>
            <person name="Brown C.T."/>
            <person name="Hug L.A."/>
            <person name="Sharon I."/>
            <person name="Castelle C.J."/>
            <person name="Probst A.J."/>
            <person name="Thomas B.C."/>
            <person name="Singh A."/>
            <person name="Wilkins M.J."/>
            <person name="Karaoz U."/>
            <person name="Brodie E.L."/>
            <person name="Williams K.H."/>
            <person name="Hubbard S.S."/>
            <person name="Banfield J.F."/>
        </authorList>
    </citation>
    <scope>NUCLEOTIDE SEQUENCE [LARGE SCALE GENOMIC DNA]</scope>
</reference>
<keyword evidence="1" id="KW-0472">Membrane</keyword>
<keyword evidence="1" id="KW-1133">Transmembrane helix</keyword>
<evidence type="ECO:0000313" key="3">
    <source>
        <dbReference type="Proteomes" id="UP000177811"/>
    </source>
</evidence>
<comment type="caution">
    <text evidence="2">The sequence shown here is derived from an EMBL/GenBank/DDBJ whole genome shotgun (WGS) entry which is preliminary data.</text>
</comment>
<dbReference type="EMBL" id="MHQL01000029">
    <property type="protein sequence ID" value="OHA02620.1"/>
    <property type="molecule type" value="Genomic_DNA"/>
</dbReference>
<dbReference type="AlphaFoldDB" id="A0A1G2KT57"/>
<protein>
    <submittedName>
        <fullName evidence="2">Uncharacterized protein</fullName>
    </submittedName>
</protein>
<dbReference type="Proteomes" id="UP000177811">
    <property type="component" value="Unassembled WGS sequence"/>
</dbReference>
<proteinExistence type="predicted"/>
<keyword evidence="1" id="KW-0812">Transmembrane</keyword>
<evidence type="ECO:0000256" key="1">
    <source>
        <dbReference type="SAM" id="Phobius"/>
    </source>
</evidence>
<name>A0A1G2KT57_9BACT</name>
<accession>A0A1G2KT57</accession>
<evidence type="ECO:0000313" key="2">
    <source>
        <dbReference type="EMBL" id="OHA02620.1"/>
    </source>
</evidence>
<gene>
    <name evidence="2" type="ORF">A3C16_00195</name>
</gene>
<sequence>MSDQNLVIHTTTEALLLKDEDAKRRKCEALARAKAEVEKVRRRKCEEVALKKAEIEKMVELQDWHCTEQLYCLTFERIARTTLANMTSADFAALSDEEFRALELLVERAAVHKQRQGLFLAAPALLCIPLFGWLTLCMMFSKKTYYWDRDGGPVLRDGFPSFRYHDTKKLLKERDGDNYFSAILPRLREQFNA</sequence>
<feature type="transmembrane region" description="Helical" evidence="1">
    <location>
        <begin position="118"/>
        <end position="141"/>
    </location>
</feature>
<organism evidence="2 3">
    <name type="scientific">Candidatus Sungbacteria bacterium RIFCSPHIGHO2_02_FULL_51_29</name>
    <dbReference type="NCBI Taxonomy" id="1802273"/>
    <lineage>
        <taxon>Bacteria</taxon>
        <taxon>Candidatus Sungiibacteriota</taxon>
    </lineage>
</organism>